<accession>A0A6J8F5H8</accession>
<dbReference type="NCBIfam" id="NF006719">
    <property type="entry name" value="PRK09257.1"/>
    <property type="match status" value="1"/>
</dbReference>
<gene>
    <name evidence="10" type="ORF">MCOR_58406</name>
</gene>
<dbReference type="InterPro" id="IPR015422">
    <property type="entry name" value="PyrdxlP-dep_Trfase_small"/>
</dbReference>
<dbReference type="GO" id="GO:0004069">
    <property type="term" value="F:L-aspartate:2-oxoglutarate aminotransferase activity"/>
    <property type="evidence" value="ECO:0007669"/>
    <property type="project" value="UniProtKB-EC"/>
</dbReference>
<dbReference type="Gene3D" id="3.90.1150.10">
    <property type="entry name" value="Aspartate Aminotransferase, domain 1"/>
    <property type="match status" value="1"/>
</dbReference>
<dbReference type="PANTHER" id="PTHR11879">
    <property type="entry name" value="ASPARTATE AMINOTRANSFERASE"/>
    <property type="match status" value="1"/>
</dbReference>
<proteinExistence type="inferred from homology"/>
<evidence type="ECO:0000313" key="11">
    <source>
        <dbReference type="Proteomes" id="UP000507470"/>
    </source>
</evidence>
<dbReference type="Pfam" id="PF00155">
    <property type="entry name" value="Aminotran_1_2"/>
    <property type="match status" value="1"/>
</dbReference>
<organism evidence="10 11">
    <name type="scientific">Mytilus coruscus</name>
    <name type="common">Sea mussel</name>
    <dbReference type="NCBI Taxonomy" id="42192"/>
    <lineage>
        <taxon>Eukaryota</taxon>
        <taxon>Metazoa</taxon>
        <taxon>Spiralia</taxon>
        <taxon>Lophotrochozoa</taxon>
        <taxon>Mollusca</taxon>
        <taxon>Bivalvia</taxon>
        <taxon>Autobranchia</taxon>
        <taxon>Pteriomorphia</taxon>
        <taxon>Mytilida</taxon>
        <taxon>Mytiloidea</taxon>
        <taxon>Mytilidae</taxon>
        <taxon>Mytilinae</taxon>
        <taxon>Mytilus</taxon>
    </lineage>
</organism>
<keyword evidence="5 10" id="KW-0032">Aminotransferase</keyword>
<dbReference type="Gene3D" id="3.40.640.10">
    <property type="entry name" value="Type I PLP-dependent aspartate aminotransferase-like (Major domain)"/>
    <property type="match status" value="1"/>
</dbReference>
<reference evidence="10 11" key="1">
    <citation type="submission" date="2020-06" db="EMBL/GenBank/DDBJ databases">
        <authorList>
            <person name="Li R."/>
            <person name="Bekaert M."/>
        </authorList>
    </citation>
    <scope>NUCLEOTIDE SEQUENCE [LARGE SCALE GENOMIC DNA]</scope>
    <source>
        <strain evidence="11">wild</strain>
    </source>
</reference>
<evidence type="ECO:0000256" key="4">
    <source>
        <dbReference type="ARBA" id="ARBA00012753"/>
    </source>
</evidence>
<evidence type="ECO:0000259" key="9">
    <source>
        <dbReference type="Pfam" id="PF00155"/>
    </source>
</evidence>
<dbReference type="GO" id="GO:0030170">
    <property type="term" value="F:pyridoxal phosphate binding"/>
    <property type="evidence" value="ECO:0007669"/>
    <property type="project" value="InterPro"/>
</dbReference>
<evidence type="ECO:0000256" key="5">
    <source>
        <dbReference type="ARBA" id="ARBA00022576"/>
    </source>
</evidence>
<dbReference type="SUPFAM" id="SSF53383">
    <property type="entry name" value="PLP-dependent transferases"/>
    <property type="match status" value="1"/>
</dbReference>
<evidence type="ECO:0000256" key="6">
    <source>
        <dbReference type="ARBA" id="ARBA00022679"/>
    </source>
</evidence>
<comment type="subunit">
    <text evidence="3">Homodimer.</text>
</comment>
<dbReference type="FunFam" id="3.90.1150.10:FF:000001">
    <property type="entry name" value="Aspartate aminotransferase"/>
    <property type="match status" value="1"/>
</dbReference>
<dbReference type="AlphaFoldDB" id="A0A6J8F5H8"/>
<evidence type="ECO:0000256" key="2">
    <source>
        <dbReference type="ARBA" id="ARBA00007441"/>
    </source>
</evidence>
<evidence type="ECO:0000256" key="1">
    <source>
        <dbReference type="ARBA" id="ARBA00001933"/>
    </source>
</evidence>
<dbReference type="OrthoDB" id="6752799at2759"/>
<dbReference type="PANTHER" id="PTHR11879:SF55">
    <property type="entry name" value="GLUTAMATE OXALOACETATE TRANSAMINASE 1, ISOFORM B"/>
    <property type="match status" value="1"/>
</dbReference>
<dbReference type="GO" id="GO:0005829">
    <property type="term" value="C:cytosol"/>
    <property type="evidence" value="ECO:0007669"/>
    <property type="project" value="TreeGrafter"/>
</dbReference>
<dbReference type="InterPro" id="IPR015421">
    <property type="entry name" value="PyrdxlP-dep_Trfase_major"/>
</dbReference>
<keyword evidence="7" id="KW-0663">Pyridoxal phosphate</keyword>
<sequence>MDSGSVFADIEGAPAIEVFKLIGDYNEDTFDKKVNLGVGAYRTDEGKPWVLPVVKTVEAMMAGDAGLNHEYLPISGLPDYRTACQKLLLGSESPAIQSSRVESFQACGGTGAIRLAADFLKRLMNYDCVYVSKPTWGNHKTIFKRSGFSDVREYRYWHPETKSLDFQGMLEDLNNAPERSVVILHGVAHNPTGVDPTKDQWVEIIKTCQAKNIFILVDIAYQGFATGDLDADAHLPRYLDRNNIEFMAAQSFSKNFGLYNERTGNLVVVCANSELKAKIRSQMELIIRVTWSNPPNHGARIVTTVLNNPANCAEWKEHIKEMASRIKQMRQMLHAKLKALGTPGNWDHIIQQIGMFSFTGLSPKQVEMMINKYHIYLLKEGGRINMCALTTSNIDYVAKSIHSVVTEAKL</sequence>
<feature type="domain" description="Aminotransferase class I/classII large" evidence="9">
    <location>
        <begin position="32"/>
        <end position="401"/>
    </location>
</feature>
<evidence type="ECO:0000313" key="10">
    <source>
        <dbReference type="EMBL" id="CAC5426721.1"/>
    </source>
</evidence>
<dbReference type="InterPro" id="IPR000796">
    <property type="entry name" value="Asp_trans"/>
</dbReference>
<dbReference type="InterPro" id="IPR004839">
    <property type="entry name" value="Aminotransferase_I/II_large"/>
</dbReference>
<dbReference type="CDD" id="cd00609">
    <property type="entry name" value="AAT_like"/>
    <property type="match status" value="1"/>
</dbReference>
<dbReference type="PRINTS" id="PR00799">
    <property type="entry name" value="TRANSAMINASE"/>
</dbReference>
<evidence type="ECO:0000256" key="7">
    <source>
        <dbReference type="ARBA" id="ARBA00022898"/>
    </source>
</evidence>
<dbReference type="FunFam" id="3.40.640.10:FF:000066">
    <property type="entry name" value="Aspartate aminotransferase"/>
    <property type="match status" value="1"/>
</dbReference>
<comment type="similarity">
    <text evidence="2">Belongs to the class-I pyridoxal-phosphate-dependent aminotransferase family.</text>
</comment>
<evidence type="ECO:0000256" key="8">
    <source>
        <dbReference type="ARBA" id="ARBA00030923"/>
    </source>
</evidence>
<dbReference type="EMBL" id="CACVKT020010445">
    <property type="protein sequence ID" value="CAC5426721.1"/>
    <property type="molecule type" value="Genomic_DNA"/>
</dbReference>
<keyword evidence="11" id="KW-1185">Reference proteome</keyword>
<comment type="cofactor">
    <cofactor evidence="1">
        <name>pyridoxal 5'-phosphate</name>
        <dbReference type="ChEBI" id="CHEBI:597326"/>
    </cofactor>
</comment>
<name>A0A6J8F5H8_MYTCO</name>
<dbReference type="InterPro" id="IPR015424">
    <property type="entry name" value="PyrdxlP-dep_Trfase"/>
</dbReference>
<protein>
    <recommendedName>
        <fullName evidence="4">aspartate transaminase</fullName>
        <ecNumber evidence="4">2.6.1.1</ecNumber>
    </recommendedName>
    <alternativeName>
        <fullName evidence="8">Transaminase A</fullName>
    </alternativeName>
</protein>
<keyword evidence="6 10" id="KW-0808">Transferase</keyword>
<dbReference type="GO" id="GO:0006532">
    <property type="term" value="P:aspartate biosynthetic process"/>
    <property type="evidence" value="ECO:0007669"/>
    <property type="project" value="TreeGrafter"/>
</dbReference>
<dbReference type="EC" id="2.6.1.1" evidence="4"/>
<dbReference type="Proteomes" id="UP000507470">
    <property type="component" value="Unassembled WGS sequence"/>
</dbReference>
<evidence type="ECO:0000256" key="3">
    <source>
        <dbReference type="ARBA" id="ARBA00011738"/>
    </source>
</evidence>